<sequence>MRYLDELSTDEALEQERQIAAYLIAHPDFLAHHPEVLTAIDVPHGIQGAVSLIEYQVRVLRRQLAIERNRLTHLIARAREYEALSARLHRLILQLMVVDDPEHLCRLLRETLLREFRAEALAFKLFALADIERVPHDPLVNAFADFIDRRNALCGPLSPERAARLFGAESIGLIHSAAILPLNADRQSGIIAIGSADATRFSPDMGTDFLNRLSELISQKLHVIHFTGCSQSSSA</sequence>
<dbReference type="STRING" id="61595.SAMN05421644_11421"/>
<dbReference type="Pfam" id="PF04340">
    <property type="entry name" value="DUF484"/>
    <property type="match status" value="1"/>
</dbReference>
<accession>A0A1H3EPX2</accession>
<evidence type="ECO:0000313" key="2">
    <source>
        <dbReference type="Proteomes" id="UP000198672"/>
    </source>
</evidence>
<keyword evidence="2" id="KW-1185">Reference proteome</keyword>
<dbReference type="PANTHER" id="PTHR38765:SF1">
    <property type="entry name" value="DUF484 DOMAIN-CONTAINING PROTEIN"/>
    <property type="match status" value="1"/>
</dbReference>
<gene>
    <name evidence="1" type="ORF">SAMN05421644_11421</name>
</gene>
<dbReference type="InterPro" id="IPR029016">
    <property type="entry name" value="GAF-like_dom_sf"/>
</dbReference>
<evidence type="ECO:0000313" key="1">
    <source>
        <dbReference type="EMBL" id="SDX80607.1"/>
    </source>
</evidence>
<protein>
    <recommendedName>
        <fullName evidence="3">DUF484 family protein</fullName>
    </recommendedName>
</protein>
<reference evidence="2" key="1">
    <citation type="submission" date="2016-10" db="EMBL/GenBank/DDBJ databases">
        <authorList>
            <person name="Varghese N."/>
            <person name="Submissions S."/>
        </authorList>
    </citation>
    <scope>NUCLEOTIDE SEQUENCE [LARGE SCALE GENOMIC DNA]</scope>
    <source>
        <strain evidence="2">DSM 173</strain>
    </source>
</reference>
<dbReference type="RefSeq" id="WP_091333069.1">
    <property type="nucleotide sequence ID" value="NZ_FNOW01000014.1"/>
</dbReference>
<dbReference type="Proteomes" id="UP000198672">
    <property type="component" value="Unassembled WGS sequence"/>
</dbReference>
<proteinExistence type="predicted"/>
<dbReference type="InterPro" id="IPR007435">
    <property type="entry name" value="DUF484"/>
</dbReference>
<evidence type="ECO:0008006" key="3">
    <source>
        <dbReference type="Google" id="ProtNLM"/>
    </source>
</evidence>
<name>A0A1H3EPX2_ALLWA</name>
<dbReference type="PANTHER" id="PTHR38765">
    <property type="entry name" value="DUF484 DOMAIN-CONTAINING PROTEIN"/>
    <property type="match status" value="1"/>
</dbReference>
<dbReference type="Gene3D" id="3.30.450.40">
    <property type="match status" value="1"/>
</dbReference>
<dbReference type="AlphaFoldDB" id="A0A1H3EPX2"/>
<organism evidence="1 2">
    <name type="scientific">Allochromatium warmingii</name>
    <name type="common">Chromatium warmingii</name>
    <dbReference type="NCBI Taxonomy" id="61595"/>
    <lineage>
        <taxon>Bacteria</taxon>
        <taxon>Pseudomonadati</taxon>
        <taxon>Pseudomonadota</taxon>
        <taxon>Gammaproteobacteria</taxon>
        <taxon>Chromatiales</taxon>
        <taxon>Chromatiaceae</taxon>
        <taxon>Allochromatium</taxon>
    </lineage>
</organism>
<dbReference type="OrthoDB" id="8525200at2"/>
<dbReference type="EMBL" id="FNOW01000014">
    <property type="protein sequence ID" value="SDX80607.1"/>
    <property type="molecule type" value="Genomic_DNA"/>
</dbReference>